<accession>A0A8J9Y7Q4</accession>
<organism evidence="1 2">
    <name type="scientific">Brenthis ino</name>
    <name type="common">lesser marbled fritillary</name>
    <dbReference type="NCBI Taxonomy" id="405034"/>
    <lineage>
        <taxon>Eukaryota</taxon>
        <taxon>Metazoa</taxon>
        <taxon>Ecdysozoa</taxon>
        <taxon>Arthropoda</taxon>
        <taxon>Hexapoda</taxon>
        <taxon>Insecta</taxon>
        <taxon>Pterygota</taxon>
        <taxon>Neoptera</taxon>
        <taxon>Endopterygota</taxon>
        <taxon>Lepidoptera</taxon>
        <taxon>Glossata</taxon>
        <taxon>Ditrysia</taxon>
        <taxon>Papilionoidea</taxon>
        <taxon>Nymphalidae</taxon>
        <taxon>Heliconiinae</taxon>
        <taxon>Argynnini</taxon>
        <taxon>Brenthis</taxon>
    </lineage>
</organism>
<name>A0A8J9Y7Q4_9NEOP</name>
<dbReference type="Proteomes" id="UP000838878">
    <property type="component" value="Chromosome 2"/>
</dbReference>
<gene>
    <name evidence="1" type="ORF">BINO364_LOCUS6715</name>
</gene>
<evidence type="ECO:0000313" key="2">
    <source>
        <dbReference type="Proteomes" id="UP000838878"/>
    </source>
</evidence>
<dbReference type="OrthoDB" id="6915188at2759"/>
<protein>
    <submittedName>
        <fullName evidence="1">Uncharacterized protein</fullName>
    </submittedName>
</protein>
<keyword evidence="2" id="KW-1185">Reference proteome</keyword>
<reference evidence="1" key="1">
    <citation type="submission" date="2021-12" db="EMBL/GenBank/DDBJ databases">
        <authorList>
            <person name="Martin H S."/>
        </authorList>
    </citation>
    <scope>NUCLEOTIDE SEQUENCE</scope>
</reference>
<proteinExistence type="predicted"/>
<evidence type="ECO:0000313" key="1">
    <source>
        <dbReference type="EMBL" id="CAH0720494.1"/>
    </source>
</evidence>
<feature type="non-terminal residue" evidence="1">
    <location>
        <position position="85"/>
    </location>
</feature>
<sequence length="85" mass="10225">MFVSMEVDSFTPLLNDKIENFYNIKLDFDNNEKDRLYLRTRKRGIYPLVEVGPGSFKVEYEKKTPDFLVHKFQKLLELKKKYDAE</sequence>
<dbReference type="EMBL" id="OV170222">
    <property type="protein sequence ID" value="CAH0720494.1"/>
    <property type="molecule type" value="Genomic_DNA"/>
</dbReference>
<dbReference type="AlphaFoldDB" id="A0A8J9Y7Q4"/>